<gene>
    <name evidence="1" type="ORF">ALOHA_HF4000ANIW133O4ctg2g12</name>
</gene>
<reference evidence="1" key="1">
    <citation type="journal article" date="2008" name="ISME J.">
        <title>Genomic patterns of recombination, clonal divergence and environment in marine microbial populations.</title>
        <authorList>
            <person name="Konstantinidis K.T."/>
            <person name="Delong E.F."/>
        </authorList>
    </citation>
    <scope>NUCLEOTIDE SEQUENCE</scope>
</reference>
<protein>
    <submittedName>
        <fullName evidence="1">Uncharacterized protein</fullName>
    </submittedName>
</protein>
<proteinExistence type="predicted"/>
<organism evidence="1">
    <name type="scientific">uncultured marine crenarchaeote HF4000_ANIW133O4</name>
    <dbReference type="NCBI Taxonomy" id="455574"/>
    <lineage>
        <taxon>Archaea</taxon>
        <taxon>Nitrososphaerota</taxon>
        <taxon>Nitrososphaeria</taxon>
        <taxon>Nitrosopumilales</taxon>
        <taxon>environmental samples</taxon>
    </lineage>
</organism>
<dbReference type="EMBL" id="EU016600">
    <property type="protein sequence ID" value="ABZ07434.1"/>
    <property type="molecule type" value="Genomic_DNA"/>
</dbReference>
<accession>B3T4C5</accession>
<name>B3T4C5_9ARCH</name>
<dbReference type="AlphaFoldDB" id="B3T4C5"/>
<evidence type="ECO:0000313" key="1">
    <source>
        <dbReference type="EMBL" id="ABZ07434.1"/>
    </source>
</evidence>
<sequence length="57" mass="6911">MGRFNMRVFDVVFHTRIAIFHNLTVKLVFTINCLHKRNIDKPLYLVTIYFSWLVRNV</sequence>